<dbReference type="AlphaFoldDB" id="A0A806K1R8"/>
<name>A0A806K1R8_9BACT</name>
<sequence>MASKELPKFQPIFISDTNCAAVISLNGFGSFGTADGDGDGGELRLGSGGTALGPCEDTSGLGEAVAGPCEDTSGLGEAVAGPCEDTSGLGEAALGS</sequence>
<evidence type="ECO:0000313" key="1">
    <source>
        <dbReference type="EMBL" id="AGS53872.1"/>
    </source>
</evidence>
<reference evidence="1" key="1">
    <citation type="submission" date="2012-03" db="EMBL/GenBank/DDBJ databases">
        <title>Functional metagenomics reveals considerable lignocellulase gene clusters in the gut microbiome of a wood-feeding higher termite.</title>
        <authorList>
            <person name="Liu N."/>
        </authorList>
    </citation>
    <scope>NUCLEOTIDE SEQUENCE</scope>
</reference>
<organism evidence="1">
    <name type="scientific">uncultured bacterium contig00154</name>
    <dbReference type="NCBI Taxonomy" id="1181592"/>
    <lineage>
        <taxon>Bacteria</taxon>
        <taxon>environmental samples</taxon>
    </lineage>
</organism>
<accession>A0A806K1R8</accession>
<proteinExistence type="predicted"/>
<dbReference type="EMBL" id="JQ844255">
    <property type="protein sequence ID" value="AGS53872.1"/>
    <property type="molecule type" value="Genomic_DNA"/>
</dbReference>
<protein>
    <submittedName>
        <fullName evidence="1">Uncharacterized protein</fullName>
    </submittedName>
</protein>